<evidence type="ECO:0000256" key="5">
    <source>
        <dbReference type="SAM" id="MobiDB-lite"/>
    </source>
</evidence>
<dbReference type="PROSITE" id="PS50977">
    <property type="entry name" value="HTH_TETR_2"/>
    <property type="match status" value="1"/>
</dbReference>
<dbReference type="Pfam" id="PF00440">
    <property type="entry name" value="TetR_N"/>
    <property type="match status" value="1"/>
</dbReference>
<evidence type="ECO:0000313" key="7">
    <source>
        <dbReference type="EMBL" id="MBB4866708.1"/>
    </source>
</evidence>
<protein>
    <submittedName>
        <fullName evidence="7">AcrR family transcriptional regulator</fullName>
    </submittedName>
</protein>
<feature type="domain" description="HTH tetR-type" evidence="6">
    <location>
        <begin position="18"/>
        <end position="78"/>
    </location>
</feature>
<dbReference type="GO" id="GO:0003700">
    <property type="term" value="F:DNA-binding transcription factor activity"/>
    <property type="evidence" value="ECO:0007669"/>
    <property type="project" value="TreeGrafter"/>
</dbReference>
<proteinExistence type="predicted"/>
<reference evidence="7 8" key="1">
    <citation type="submission" date="2020-08" db="EMBL/GenBank/DDBJ databases">
        <title>Functional genomics of gut bacteria from endangered species of beetles.</title>
        <authorList>
            <person name="Carlos-Shanley C."/>
        </authorList>
    </citation>
    <scope>NUCLEOTIDE SEQUENCE [LARGE SCALE GENOMIC DNA]</scope>
    <source>
        <strain evidence="7 8">S00179</strain>
    </source>
</reference>
<dbReference type="PANTHER" id="PTHR30055">
    <property type="entry name" value="HTH-TYPE TRANSCRIPTIONAL REGULATOR RUTR"/>
    <property type="match status" value="1"/>
</dbReference>
<sequence>MPAHKPAAETSLRERKKEKQRQALIDSATELFRERTFANTRMEDIAAVVEVGVTTVYNYFPSKHELLVAIIDNQVTLAQHKVGRVLDALPEEPVEGLAKMIGADYGNMDRPEDKRLWRELLAVMLFASAEHGEIEQSRNRFREALGRALTSYIERGRLRAECEVEAVVDIVYAIYAYHFRSLACADKARTRDALKLVRRDLEVLLRPHLV</sequence>
<feature type="compositionally biased region" description="Basic and acidic residues" evidence="5">
    <location>
        <begin position="11"/>
        <end position="20"/>
    </location>
</feature>
<organism evidence="7 8">
    <name type="scientific">Pseudomonas nitroreducens</name>
    <dbReference type="NCBI Taxonomy" id="46680"/>
    <lineage>
        <taxon>Bacteria</taxon>
        <taxon>Pseudomonadati</taxon>
        <taxon>Pseudomonadota</taxon>
        <taxon>Gammaproteobacteria</taxon>
        <taxon>Pseudomonadales</taxon>
        <taxon>Pseudomonadaceae</taxon>
        <taxon>Pseudomonas</taxon>
    </lineage>
</organism>
<dbReference type="InterPro" id="IPR050109">
    <property type="entry name" value="HTH-type_TetR-like_transc_reg"/>
</dbReference>
<dbReference type="InterPro" id="IPR036271">
    <property type="entry name" value="Tet_transcr_reg_TetR-rel_C_sf"/>
</dbReference>
<evidence type="ECO:0000256" key="1">
    <source>
        <dbReference type="ARBA" id="ARBA00023015"/>
    </source>
</evidence>
<dbReference type="InterPro" id="IPR001647">
    <property type="entry name" value="HTH_TetR"/>
</dbReference>
<evidence type="ECO:0000259" key="6">
    <source>
        <dbReference type="PROSITE" id="PS50977"/>
    </source>
</evidence>
<accession>A0A7W7P384</accession>
<dbReference type="Gene3D" id="1.10.357.10">
    <property type="entry name" value="Tetracycline Repressor, domain 2"/>
    <property type="match status" value="1"/>
</dbReference>
<evidence type="ECO:0000256" key="4">
    <source>
        <dbReference type="PROSITE-ProRule" id="PRU00335"/>
    </source>
</evidence>
<evidence type="ECO:0000256" key="3">
    <source>
        <dbReference type="ARBA" id="ARBA00023163"/>
    </source>
</evidence>
<dbReference type="Proteomes" id="UP000566995">
    <property type="component" value="Unassembled WGS sequence"/>
</dbReference>
<keyword evidence="3" id="KW-0804">Transcription</keyword>
<keyword evidence="1" id="KW-0805">Transcription regulation</keyword>
<dbReference type="GO" id="GO:0000976">
    <property type="term" value="F:transcription cis-regulatory region binding"/>
    <property type="evidence" value="ECO:0007669"/>
    <property type="project" value="TreeGrafter"/>
</dbReference>
<dbReference type="EMBL" id="JACHLI010000030">
    <property type="protein sequence ID" value="MBB4866708.1"/>
    <property type="molecule type" value="Genomic_DNA"/>
</dbReference>
<comment type="caution">
    <text evidence="7">The sequence shown here is derived from an EMBL/GenBank/DDBJ whole genome shotgun (WGS) entry which is preliminary data.</text>
</comment>
<feature type="region of interest" description="Disordered" evidence="5">
    <location>
        <begin position="1"/>
        <end position="20"/>
    </location>
</feature>
<feature type="DNA-binding region" description="H-T-H motif" evidence="4">
    <location>
        <begin position="41"/>
        <end position="60"/>
    </location>
</feature>
<dbReference type="SUPFAM" id="SSF46689">
    <property type="entry name" value="Homeodomain-like"/>
    <property type="match status" value="1"/>
</dbReference>
<gene>
    <name evidence="7" type="ORF">HNP46_005615</name>
</gene>
<dbReference type="PRINTS" id="PR00455">
    <property type="entry name" value="HTHTETR"/>
</dbReference>
<name>A0A7W7P384_PSENT</name>
<dbReference type="PANTHER" id="PTHR30055:SF234">
    <property type="entry name" value="HTH-TYPE TRANSCRIPTIONAL REGULATOR BETI"/>
    <property type="match status" value="1"/>
</dbReference>
<keyword evidence="2 4" id="KW-0238">DNA-binding</keyword>
<dbReference type="AlphaFoldDB" id="A0A7W7P384"/>
<dbReference type="RefSeq" id="WP_184595445.1">
    <property type="nucleotide sequence ID" value="NZ_JACHLI010000030.1"/>
</dbReference>
<evidence type="ECO:0000256" key="2">
    <source>
        <dbReference type="ARBA" id="ARBA00023125"/>
    </source>
</evidence>
<dbReference type="SUPFAM" id="SSF48498">
    <property type="entry name" value="Tetracyclin repressor-like, C-terminal domain"/>
    <property type="match status" value="1"/>
</dbReference>
<evidence type="ECO:0000313" key="8">
    <source>
        <dbReference type="Proteomes" id="UP000566995"/>
    </source>
</evidence>
<dbReference type="InterPro" id="IPR009057">
    <property type="entry name" value="Homeodomain-like_sf"/>
</dbReference>